<evidence type="ECO:0000256" key="3">
    <source>
        <dbReference type="ARBA" id="ARBA00023163"/>
    </source>
</evidence>
<dbReference type="AlphaFoldDB" id="A0A4Y6JKS1"/>
<comment type="similarity">
    <text evidence="1">Belongs to the bHLH protein family.</text>
</comment>
<dbReference type="InterPro" id="IPR036638">
    <property type="entry name" value="HLH_DNA-bd_sf"/>
</dbReference>
<evidence type="ECO:0000256" key="5">
    <source>
        <dbReference type="RuleBase" id="RU369104"/>
    </source>
</evidence>
<keyword evidence="2 5" id="KW-0805">Transcription regulation</keyword>
<dbReference type="InterPro" id="IPR045084">
    <property type="entry name" value="AIB/MYC-like"/>
</dbReference>
<sequence>MDELISPSSSSSPPSILQHRLQCLLNSRPERWAYAIFWRSSPDHSLLSFGDGHYRGPGSSGGDTDDMEWFYAISLTRSFAVDERASPARAYASPFPVWLAGSKALTTCGCDRSREAQLHGIETLVYFSTPDGVLELGSSDLVAENWSVVHQARAFLFGNATLLKNGLWSSVESDHSDSEEGILPRSRARKCGRKPGSTMPPENNNPTNHVEAERQRREKLNNRFYALRSVVPNVSRMDKASLLADAVSYIKELRGKVEELEREAKKVKKEKESFLEQESGSGGGMPSSTVTTKSISDGGVATMEVEVKLLGDDAVIRMQSENLSHSPAKLMAEMRELGLVVQHATVVSFKELTLQDVIVRVPLALQGGDKLRLALLAGLGNTT</sequence>
<dbReference type="EMBL" id="MK302356">
    <property type="protein sequence ID" value="QDF82424.1"/>
    <property type="molecule type" value="mRNA"/>
</dbReference>
<evidence type="ECO:0000256" key="2">
    <source>
        <dbReference type="ARBA" id="ARBA00023015"/>
    </source>
</evidence>
<comment type="subcellular location">
    <subcellularLocation>
        <location evidence="5">Nucleus</location>
    </subcellularLocation>
</comment>
<dbReference type="Gene3D" id="4.10.280.10">
    <property type="entry name" value="Helix-loop-helix DNA-binding domain"/>
    <property type="match status" value="1"/>
</dbReference>
<dbReference type="InterPro" id="IPR025610">
    <property type="entry name" value="MYC/MYB_N"/>
</dbReference>
<keyword evidence="3 5" id="KW-0804">Transcription</keyword>
<evidence type="ECO:0000259" key="7">
    <source>
        <dbReference type="PROSITE" id="PS50888"/>
    </source>
</evidence>
<reference evidence="8" key="2">
    <citation type="submission" date="2018-12" db="EMBL/GenBank/DDBJ databases">
        <authorList>
            <person name="Yang F."/>
            <person name="Zhu G."/>
            <person name="Wei Y."/>
        </authorList>
    </citation>
    <scope>NUCLEOTIDE SEQUENCE</scope>
</reference>
<protein>
    <recommendedName>
        <fullName evidence="5">Transcription factor</fullName>
        <shortName evidence="5">bHLH transcription factor</shortName>
    </recommendedName>
    <alternativeName>
        <fullName evidence="5">Basic helix-loop-helix protein</fullName>
    </alternativeName>
</protein>
<keyword evidence="4 5" id="KW-0539">Nucleus</keyword>
<evidence type="ECO:0000256" key="4">
    <source>
        <dbReference type="ARBA" id="ARBA00023242"/>
    </source>
</evidence>
<dbReference type="InterPro" id="IPR011598">
    <property type="entry name" value="bHLH_dom"/>
</dbReference>
<feature type="region of interest" description="Disordered" evidence="6">
    <location>
        <begin position="188"/>
        <end position="215"/>
    </location>
</feature>
<dbReference type="GO" id="GO:0046983">
    <property type="term" value="F:protein dimerization activity"/>
    <property type="evidence" value="ECO:0007669"/>
    <property type="project" value="InterPro"/>
</dbReference>
<dbReference type="PANTHER" id="PTHR11514:SF115">
    <property type="entry name" value="TRANSCRIPTION FACTOR"/>
    <property type="match status" value="1"/>
</dbReference>
<accession>A0A4Y6JKS1</accession>
<name>A0A4Y6JKS1_9ASPA</name>
<feature type="region of interest" description="Disordered" evidence="6">
    <location>
        <begin position="271"/>
        <end position="294"/>
    </location>
</feature>
<dbReference type="Pfam" id="PF14215">
    <property type="entry name" value="bHLH-MYC_N"/>
    <property type="match status" value="2"/>
</dbReference>
<reference evidence="8" key="1">
    <citation type="journal article" date="2017" name="BMC Genomics">
        <title>Integrated mRNA and microRNA transcriptome variations in the multi-tepal mutant provide insights into the floral patterning of the orchid Cymbidium goeringii.</title>
        <authorList>
            <person name="Yang F."/>
            <person name="Zhu G."/>
            <person name="Wang Z."/>
            <person name="Liu H."/>
            <person name="Xu Q."/>
            <person name="Huang D."/>
            <person name="Zhao C."/>
        </authorList>
    </citation>
    <scope>NUCLEOTIDE SEQUENCE</scope>
</reference>
<dbReference type="SUPFAM" id="SSF47459">
    <property type="entry name" value="HLH, helix-loop-helix DNA-binding domain"/>
    <property type="match status" value="1"/>
</dbReference>
<dbReference type="SMART" id="SM00353">
    <property type="entry name" value="HLH"/>
    <property type="match status" value="1"/>
</dbReference>
<feature type="domain" description="BHLH" evidence="7">
    <location>
        <begin position="204"/>
        <end position="253"/>
    </location>
</feature>
<evidence type="ECO:0000313" key="8">
    <source>
        <dbReference type="EMBL" id="QDF82424.1"/>
    </source>
</evidence>
<organism evidence="8">
    <name type="scientific">Cymbidium goeringii</name>
    <dbReference type="NCBI Taxonomy" id="112607"/>
    <lineage>
        <taxon>Eukaryota</taxon>
        <taxon>Viridiplantae</taxon>
        <taxon>Streptophyta</taxon>
        <taxon>Embryophyta</taxon>
        <taxon>Tracheophyta</taxon>
        <taxon>Spermatophyta</taxon>
        <taxon>Magnoliopsida</taxon>
        <taxon>Liliopsida</taxon>
        <taxon>Asparagales</taxon>
        <taxon>Orchidaceae</taxon>
        <taxon>Epidendroideae</taxon>
        <taxon>Cymbidieae</taxon>
        <taxon>Cymbidiinae</taxon>
        <taxon>Cymbidium</taxon>
    </lineage>
</organism>
<dbReference type="GO" id="GO:0005634">
    <property type="term" value="C:nucleus"/>
    <property type="evidence" value="ECO:0007669"/>
    <property type="project" value="UniProtKB-SubCell"/>
</dbReference>
<evidence type="ECO:0000256" key="6">
    <source>
        <dbReference type="SAM" id="MobiDB-lite"/>
    </source>
</evidence>
<dbReference type="Pfam" id="PF00010">
    <property type="entry name" value="HLH"/>
    <property type="match status" value="1"/>
</dbReference>
<dbReference type="PANTHER" id="PTHR11514">
    <property type="entry name" value="MYC"/>
    <property type="match status" value="1"/>
</dbReference>
<dbReference type="GO" id="GO:0000976">
    <property type="term" value="F:transcription cis-regulatory region binding"/>
    <property type="evidence" value="ECO:0007669"/>
    <property type="project" value="TreeGrafter"/>
</dbReference>
<dbReference type="PROSITE" id="PS50888">
    <property type="entry name" value="BHLH"/>
    <property type="match status" value="1"/>
</dbReference>
<proteinExistence type="evidence at transcript level"/>
<dbReference type="GO" id="GO:0003700">
    <property type="term" value="F:DNA-binding transcription factor activity"/>
    <property type="evidence" value="ECO:0007669"/>
    <property type="project" value="InterPro"/>
</dbReference>
<evidence type="ECO:0000256" key="1">
    <source>
        <dbReference type="ARBA" id="ARBA00005510"/>
    </source>
</evidence>